<organism evidence="2 3">
    <name type="scientific">Streptomyces cirratus</name>
    <dbReference type="NCBI Taxonomy" id="68187"/>
    <lineage>
        <taxon>Bacteria</taxon>
        <taxon>Bacillati</taxon>
        <taxon>Actinomycetota</taxon>
        <taxon>Actinomycetes</taxon>
        <taxon>Kitasatosporales</taxon>
        <taxon>Streptomycetaceae</taxon>
        <taxon>Streptomyces</taxon>
    </lineage>
</organism>
<comment type="caution">
    <text evidence="2">The sequence shown here is derived from an EMBL/GenBank/DDBJ whole genome shotgun (WGS) entry which is preliminary data.</text>
</comment>
<dbReference type="Gene3D" id="3.40.190.290">
    <property type="match status" value="1"/>
</dbReference>
<dbReference type="SUPFAM" id="SSF53850">
    <property type="entry name" value="Periplasmic binding protein-like II"/>
    <property type="match status" value="1"/>
</dbReference>
<feature type="compositionally biased region" description="Low complexity" evidence="1">
    <location>
        <begin position="48"/>
        <end position="61"/>
    </location>
</feature>
<feature type="compositionally biased region" description="Basic residues" evidence="1">
    <location>
        <begin position="112"/>
        <end position="133"/>
    </location>
</feature>
<evidence type="ECO:0000313" key="2">
    <source>
        <dbReference type="EMBL" id="GHB74262.1"/>
    </source>
</evidence>
<proteinExistence type="predicted"/>
<evidence type="ECO:0000313" key="3">
    <source>
        <dbReference type="Proteomes" id="UP000642673"/>
    </source>
</evidence>
<keyword evidence="3" id="KW-1185">Reference proteome</keyword>
<protein>
    <submittedName>
        <fullName evidence="2">Uncharacterized protein</fullName>
    </submittedName>
</protein>
<accession>A0ABQ3F2M7</accession>
<sequence length="133" mass="14130">MPVPRGQPPAARRKEPALRGARQRRPGSERGSASGPRAPGTSLRSMIDDPVVAAVAPDHPVSTLGGGEGIAPAGVRDRPPISPPRGTGLRGVLERARAQAGFRRRPADGRSGRPRRHGLPPRAPRRLPRAPRR</sequence>
<feature type="region of interest" description="Disordered" evidence="1">
    <location>
        <begin position="1"/>
        <end position="133"/>
    </location>
</feature>
<gene>
    <name evidence="2" type="ORF">GCM10010347_50770</name>
</gene>
<dbReference type="Proteomes" id="UP000642673">
    <property type="component" value="Unassembled WGS sequence"/>
</dbReference>
<evidence type="ECO:0000256" key="1">
    <source>
        <dbReference type="SAM" id="MobiDB-lite"/>
    </source>
</evidence>
<dbReference type="EMBL" id="BMVP01000012">
    <property type="protein sequence ID" value="GHB74262.1"/>
    <property type="molecule type" value="Genomic_DNA"/>
</dbReference>
<reference evidence="3" key="1">
    <citation type="journal article" date="2019" name="Int. J. Syst. Evol. Microbiol.">
        <title>The Global Catalogue of Microorganisms (GCM) 10K type strain sequencing project: providing services to taxonomists for standard genome sequencing and annotation.</title>
        <authorList>
            <consortium name="The Broad Institute Genomics Platform"/>
            <consortium name="The Broad Institute Genome Sequencing Center for Infectious Disease"/>
            <person name="Wu L."/>
            <person name="Ma J."/>
        </authorList>
    </citation>
    <scope>NUCLEOTIDE SEQUENCE [LARGE SCALE GENOMIC DNA]</scope>
    <source>
        <strain evidence="3">JCM 4738</strain>
    </source>
</reference>
<name>A0ABQ3F2M7_9ACTN</name>